<dbReference type="GO" id="GO:0016810">
    <property type="term" value="F:hydrolase activity, acting on carbon-nitrogen (but not peptide) bonds"/>
    <property type="evidence" value="ECO:0007669"/>
    <property type="project" value="InterPro"/>
</dbReference>
<gene>
    <name evidence="5" type="ORF">SYNTR_2074</name>
</gene>
<dbReference type="KEGG" id="salq:SYNTR_2074"/>
<dbReference type="InterPro" id="IPR017853">
    <property type="entry name" value="GH"/>
</dbReference>
<comment type="subcellular location">
    <subcellularLocation>
        <location evidence="1">Secreted</location>
    </subcellularLocation>
</comment>
<dbReference type="PANTHER" id="PTHR34216:SF3">
    <property type="entry name" value="POLY-BETA-1,6-N-ACETYL-D-GLUCOSAMINE N-DEACETYLASE"/>
    <property type="match status" value="1"/>
</dbReference>
<dbReference type="EMBL" id="CP046457">
    <property type="protein sequence ID" value="QGU00668.1"/>
    <property type="molecule type" value="Genomic_DNA"/>
</dbReference>
<evidence type="ECO:0000256" key="2">
    <source>
        <dbReference type="ARBA" id="ARBA00022729"/>
    </source>
</evidence>
<dbReference type="GO" id="GO:0005975">
    <property type="term" value="P:carbohydrate metabolic process"/>
    <property type="evidence" value="ECO:0007669"/>
    <property type="project" value="InterPro"/>
</dbReference>
<dbReference type="InterPro" id="IPR051398">
    <property type="entry name" value="Polysacch_Deacetylase"/>
</dbReference>
<dbReference type="PANTHER" id="PTHR34216">
    <property type="match status" value="1"/>
</dbReference>
<dbReference type="InterPro" id="IPR011330">
    <property type="entry name" value="Glyco_hydro/deAcase_b/a-brl"/>
</dbReference>
<name>A0A6I6DP61_9FIRM</name>
<accession>A0A6I6DP61</accession>
<dbReference type="AlphaFoldDB" id="A0A6I6DP61"/>
<dbReference type="GO" id="GO:0005576">
    <property type="term" value="C:extracellular region"/>
    <property type="evidence" value="ECO:0007669"/>
    <property type="project" value="UniProtKB-SubCell"/>
</dbReference>
<dbReference type="SUPFAM" id="SSF88713">
    <property type="entry name" value="Glycoside hydrolase/deacetylase"/>
    <property type="match status" value="1"/>
</dbReference>
<keyword evidence="2" id="KW-0732">Signal</keyword>
<dbReference type="Proteomes" id="UP000426444">
    <property type="component" value="Chromosome"/>
</dbReference>
<organism evidence="5 6">
    <name type="scientific">Candidatus Syntrophocurvum alkaliphilum</name>
    <dbReference type="NCBI Taxonomy" id="2293317"/>
    <lineage>
        <taxon>Bacteria</taxon>
        <taxon>Bacillati</taxon>
        <taxon>Bacillota</taxon>
        <taxon>Clostridia</taxon>
        <taxon>Eubacteriales</taxon>
        <taxon>Syntrophomonadaceae</taxon>
        <taxon>Candidatus Syntrophocurvum</taxon>
    </lineage>
</organism>
<dbReference type="Pfam" id="PF13200">
    <property type="entry name" value="DUF4015"/>
    <property type="match status" value="1"/>
</dbReference>
<reference evidence="6" key="1">
    <citation type="journal article" date="2019" name="Microbiology">
        <title>Complete Genome Sequence of an Uncultured Bacterium of the Candidate Phylum Bipolaricaulota.</title>
        <authorList>
            <person name="Kadnikov V.V."/>
            <person name="Mardanov A.V."/>
            <person name="Beletsky A.V."/>
            <person name="Frank Y.A."/>
            <person name="Karnachuk O.V."/>
            <person name="Ravin N.V."/>
        </authorList>
    </citation>
    <scope>NUCLEOTIDE SEQUENCE [LARGE SCALE GENOMIC DNA]</scope>
</reference>
<evidence type="ECO:0000259" key="4">
    <source>
        <dbReference type="Pfam" id="PF13200"/>
    </source>
</evidence>
<evidence type="ECO:0000313" key="5">
    <source>
        <dbReference type="EMBL" id="QGU00668.1"/>
    </source>
</evidence>
<evidence type="ECO:0000256" key="1">
    <source>
        <dbReference type="ARBA" id="ARBA00004613"/>
    </source>
</evidence>
<dbReference type="Gene3D" id="3.20.20.80">
    <property type="entry name" value="Glycosidases"/>
    <property type="match status" value="1"/>
</dbReference>
<protein>
    <submittedName>
        <fullName evidence="5">Glycoside hydrolase</fullName>
    </submittedName>
</protein>
<keyword evidence="6" id="KW-1185">Reference proteome</keyword>
<keyword evidence="5" id="KW-0378">Hydrolase</keyword>
<dbReference type="SUPFAM" id="SSF51445">
    <property type="entry name" value="(Trans)glycosidases"/>
    <property type="match status" value="2"/>
</dbReference>
<dbReference type="RefSeq" id="WP_156204427.1">
    <property type="nucleotide sequence ID" value="NZ_CP046457.1"/>
</dbReference>
<dbReference type="InterPro" id="IPR002509">
    <property type="entry name" value="NODB_dom"/>
</dbReference>
<evidence type="ECO:0000313" key="6">
    <source>
        <dbReference type="Proteomes" id="UP000426444"/>
    </source>
</evidence>
<evidence type="ECO:0000259" key="3">
    <source>
        <dbReference type="Pfam" id="PF01522"/>
    </source>
</evidence>
<dbReference type="Gene3D" id="3.20.20.370">
    <property type="entry name" value="Glycoside hydrolase/deacetylase"/>
    <property type="match status" value="1"/>
</dbReference>
<dbReference type="InterPro" id="IPR025275">
    <property type="entry name" value="DUF4015"/>
</dbReference>
<feature type="domain" description="DUF4015" evidence="4">
    <location>
        <begin position="371"/>
        <end position="673"/>
    </location>
</feature>
<dbReference type="OrthoDB" id="9774125at2"/>
<sequence length="680" mass="77939">MQKSKLIWGSVILGVLLIVTILYSQGIFNSLMSKEPNKDGTPVFKDIDKEDIDWEEIAAEVGANELGTVPILVYHLIGEQEGRWTRTPESFRNDLQELYDRDYVLVPMNDYLNGEIDIPQGKSPAIITFDDSTTGHFRLLEEDGELVVDPDSAVGILKEFGKKHPDFGHVATFYINGYPFSSEPDQRQYWKKKLQMLDEWGFEIGNHTFTHSNLGSLSPEEVQAEIATLKGHVREAIPDYEINSFAIVQDGVPDPYETIIKGEHNGVSYEHAGVVKWAWRDAFSPFHKDFDPYAIERIQVFDDDGTSSLTTWLDRIEYRRYISDGNNEMISFPEEWADYLGNDFDKDIYIYEKADLPRTPEKEEQALEAKGMHVTYYAASSQDRWNNYLNLVEETSMNTVQLDLKDESGYMGHTSTVELAQEIRASKNFLPVEELVADLQERGIYSIARIVVFRDPVLASQRPEYMVTRKDGAPLDNGVWVTPRSKDVWDYNIELAKEAYEMGFDEVQFDYIRFPEGNAAWEAEYGSEITGTRVEVITDFLAYARAELGWDKRLSAAVFGFISFAEDDLKIGQRAEKMGPYLDYMSPMVYPSHYGPGNYGFNNPNAHPYEVIEKSMIEFQELLELTGCELRPWLQAFTMGQPRYGRDEIRAQIEATENQGIDSWLLWHAGSTYHKEQIVP</sequence>
<proteinExistence type="predicted"/>
<dbReference type="Pfam" id="PF01522">
    <property type="entry name" value="Polysacc_deac_1"/>
    <property type="match status" value="1"/>
</dbReference>
<feature type="domain" description="NodB homology" evidence="3">
    <location>
        <begin position="125"/>
        <end position="241"/>
    </location>
</feature>